<name>A0A090MAJ4_9HYPO</name>
<dbReference type="AlphaFoldDB" id="A0A090MAJ4"/>
<accession>A0A090MAJ4</accession>
<feature type="compositionally biased region" description="Polar residues" evidence="1">
    <location>
        <begin position="24"/>
        <end position="33"/>
    </location>
</feature>
<feature type="region of interest" description="Disordered" evidence="1">
    <location>
        <begin position="74"/>
        <end position="93"/>
    </location>
</feature>
<reference evidence="2" key="1">
    <citation type="submission" date="2013-05" db="EMBL/GenBank/DDBJ databases">
        <title>Draft genome sequences of six wheat associated Fusarium spp. isolates.</title>
        <authorList>
            <person name="Moolhuijzen P.M."/>
            <person name="Manners J.M."/>
            <person name="Wilcox S."/>
            <person name="Bellgard M.I."/>
            <person name="Gardiner D.M."/>
        </authorList>
    </citation>
    <scope>NUCLEOTIDE SEQUENCE</scope>
    <source>
        <strain evidence="2">CS3069</strain>
    </source>
</reference>
<evidence type="ECO:0000313" key="2">
    <source>
        <dbReference type="EMBL" id="CEG04134.1"/>
    </source>
</evidence>
<comment type="caution">
    <text evidence="2">The sequence shown here is derived from an EMBL/GenBank/DDBJ whole genome shotgun (WGS) entry which is preliminary data.</text>
</comment>
<gene>
    <name evidence="2" type="ORF">BN850_0019450</name>
</gene>
<protein>
    <submittedName>
        <fullName evidence="2">WGS project CBMI000000000 data, contig CS3069_c000403</fullName>
    </submittedName>
</protein>
<proteinExistence type="predicted"/>
<sequence>MRTKGGPLQYTLFGIGRHPRPAASYTQATPSWKNQKRRQSHEDCQTGLHRYSYNSLPQPLESIKFLGFQVPQKTPPRAEVDAHPLNGREAGEGNAIVRLPMMSTTPSSPNLVNDAPRLRGPAAGG</sequence>
<feature type="compositionally biased region" description="Polar residues" evidence="1">
    <location>
        <begin position="102"/>
        <end position="111"/>
    </location>
</feature>
<evidence type="ECO:0000256" key="1">
    <source>
        <dbReference type="SAM" id="MobiDB-lite"/>
    </source>
</evidence>
<organism evidence="2">
    <name type="scientific">Fusarium clavum</name>
    <dbReference type="NCBI Taxonomy" id="2594811"/>
    <lineage>
        <taxon>Eukaryota</taxon>
        <taxon>Fungi</taxon>
        <taxon>Dikarya</taxon>
        <taxon>Ascomycota</taxon>
        <taxon>Pezizomycotina</taxon>
        <taxon>Sordariomycetes</taxon>
        <taxon>Hypocreomycetidae</taxon>
        <taxon>Hypocreales</taxon>
        <taxon>Nectriaceae</taxon>
        <taxon>Fusarium</taxon>
        <taxon>Fusarium incarnatum-equiseti species complex</taxon>
    </lineage>
</organism>
<feature type="region of interest" description="Disordered" evidence="1">
    <location>
        <begin position="13"/>
        <end position="43"/>
    </location>
</feature>
<dbReference type="EMBL" id="CBMI010000402">
    <property type="protein sequence ID" value="CEG04134.1"/>
    <property type="molecule type" value="Genomic_DNA"/>
</dbReference>
<feature type="region of interest" description="Disordered" evidence="1">
    <location>
        <begin position="100"/>
        <end position="125"/>
    </location>
</feature>